<feature type="non-terminal residue" evidence="1">
    <location>
        <position position="50"/>
    </location>
</feature>
<evidence type="ECO:0000313" key="2">
    <source>
        <dbReference type="Proteomes" id="UP000789920"/>
    </source>
</evidence>
<evidence type="ECO:0000313" key="1">
    <source>
        <dbReference type="EMBL" id="CAG8770588.1"/>
    </source>
</evidence>
<reference evidence="1" key="1">
    <citation type="submission" date="2021-06" db="EMBL/GenBank/DDBJ databases">
        <authorList>
            <person name="Kallberg Y."/>
            <person name="Tangrot J."/>
            <person name="Rosling A."/>
        </authorList>
    </citation>
    <scope>NUCLEOTIDE SEQUENCE</scope>
    <source>
        <strain evidence="1">MA461A</strain>
    </source>
</reference>
<sequence length="50" mass="5769">NNYSILPNLELELELFLISNHILNPKAYPKPKSLFQTQKPIPNPKAYSKC</sequence>
<comment type="caution">
    <text evidence="1">The sequence shown here is derived from an EMBL/GenBank/DDBJ whole genome shotgun (WGS) entry which is preliminary data.</text>
</comment>
<dbReference type="Proteomes" id="UP000789920">
    <property type="component" value="Unassembled WGS sequence"/>
</dbReference>
<keyword evidence="2" id="KW-1185">Reference proteome</keyword>
<organism evidence="1 2">
    <name type="scientific">Racocetra persica</name>
    <dbReference type="NCBI Taxonomy" id="160502"/>
    <lineage>
        <taxon>Eukaryota</taxon>
        <taxon>Fungi</taxon>
        <taxon>Fungi incertae sedis</taxon>
        <taxon>Mucoromycota</taxon>
        <taxon>Glomeromycotina</taxon>
        <taxon>Glomeromycetes</taxon>
        <taxon>Diversisporales</taxon>
        <taxon>Gigasporaceae</taxon>
        <taxon>Racocetra</taxon>
    </lineage>
</organism>
<feature type="non-terminal residue" evidence="1">
    <location>
        <position position="1"/>
    </location>
</feature>
<accession>A0ACA9QZG0</accession>
<proteinExistence type="predicted"/>
<protein>
    <submittedName>
        <fullName evidence="1">27176_t:CDS:1</fullName>
    </submittedName>
</protein>
<name>A0ACA9QZG0_9GLOM</name>
<gene>
    <name evidence="1" type="ORF">RPERSI_LOCUS16352</name>
</gene>
<dbReference type="EMBL" id="CAJVQC010040314">
    <property type="protein sequence ID" value="CAG8770588.1"/>
    <property type="molecule type" value="Genomic_DNA"/>
</dbReference>